<dbReference type="SUPFAM" id="SSF52799">
    <property type="entry name" value="(Phosphotyrosine protein) phosphatases II"/>
    <property type="match status" value="1"/>
</dbReference>
<dbReference type="SMART" id="SM00194">
    <property type="entry name" value="PTPc"/>
    <property type="match status" value="1"/>
</dbReference>
<dbReference type="InterPro" id="IPR000387">
    <property type="entry name" value="Tyr_Pase_dom"/>
</dbReference>
<keyword evidence="5" id="KW-1185">Reference proteome</keyword>
<dbReference type="PROSITE" id="PS50055">
    <property type="entry name" value="TYR_PHOSPHATASE_PTP"/>
    <property type="match status" value="1"/>
</dbReference>
<dbReference type="PANTHER" id="PTHR46163:SF5">
    <property type="entry name" value="TYROSINE-PROTEIN PHOSPHATASE"/>
    <property type="match status" value="1"/>
</dbReference>
<dbReference type="InterPro" id="IPR003595">
    <property type="entry name" value="Tyr_Pase_cat"/>
</dbReference>
<dbReference type="PRINTS" id="PR00700">
    <property type="entry name" value="PRTYPHPHTASE"/>
</dbReference>
<comment type="caution">
    <text evidence="4">The sequence shown here is derived from an EMBL/GenBank/DDBJ whole genome shotgun (WGS) entry which is preliminary data.</text>
</comment>
<dbReference type="CDD" id="cd00047">
    <property type="entry name" value="PTPc"/>
    <property type="match status" value="1"/>
</dbReference>
<dbReference type="PANTHER" id="PTHR46163">
    <property type="entry name" value="TYROSINE-PROTEIN PHOSPHATASE-RELATED"/>
    <property type="match status" value="1"/>
</dbReference>
<dbReference type="EMBL" id="JAVFWL010000002">
    <property type="protein sequence ID" value="KAK6732410.1"/>
    <property type="molecule type" value="Genomic_DNA"/>
</dbReference>
<dbReference type="PROSITE" id="PS00383">
    <property type="entry name" value="TYR_PHOSPHATASE_1"/>
    <property type="match status" value="1"/>
</dbReference>
<gene>
    <name evidence="4" type="primary">Necator_chrII.g4451</name>
    <name evidence="4" type="ORF">RB195_016659</name>
</gene>
<evidence type="ECO:0000259" key="3">
    <source>
        <dbReference type="PROSITE" id="PS50056"/>
    </source>
</evidence>
<reference evidence="4 5" key="1">
    <citation type="submission" date="2023-08" db="EMBL/GenBank/DDBJ databases">
        <title>A Necator americanus chromosomal reference genome.</title>
        <authorList>
            <person name="Ilik V."/>
            <person name="Petrzelkova K.J."/>
            <person name="Pardy F."/>
            <person name="Fuh T."/>
            <person name="Niatou-Singa F.S."/>
            <person name="Gouil Q."/>
            <person name="Baker L."/>
            <person name="Ritchie M.E."/>
            <person name="Jex A.R."/>
            <person name="Gazzola D."/>
            <person name="Li H."/>
            <person name="Toshio Fujiwara R."/>
            <person name="Zhan B."/>
            <person name="Aroian R.V."/>
            <person name="Pafco B."/>
            <person name="Schwarz E.M."/>
        </authorList>
    </citation>
    <scope>NUCLEOTIDE SEQUENCE [LARGE SCALE GENOMIC DNA]</scope>
    <source>
        <strain evidence="4 5">Aroian</strain>
        <tissue evidence="4">Whole animal</tissue>
    </source>
</reference>
<dbReference type="PROSITE" id="PS50056">
    <property type="entry name" value="TYR_PHOSPHATASE_2"/>
    <property type="match status" value="1"/>
</dbReference>
<feature type="compositionally biased region" description="Basic and acidic residues" evidence="1">
    <location>
        <begin position="1"/>
        <end position="10"/>
    </location>
</feature>
<dbReference type="Gene3D" id="3.90.190.10">
    <property type="entry name" value="Protein tyrosine phosphatase superfamily"/>
    <property type="match status" value="1"/>
</dbReference>
<protein>
    <recommendedName>
        <fullName evidence="6">Protein-tyrosine phosphatase</fullName>
    </recommendedName>
</protein>
<feature type="compositionally biased region" description="Basic residues" evidence="1">
    <location>
        <begin position="23"/>
        <end position="44"/>
    </location>
</feature>
<evidence type="ECO:0000259" key="2">
    <source>
        <dbReference type="PROSITE" id="PS50055"/>
    </source>
</evidence>
<dbReference type="Proteomes" id="UP001303046">
    <property type="component" value="Unassembled WGS sequence"/>
</dbReference>
<dbReference type="InterPro" id="IPR016130">
    <property type="entry name" value="Tyr_Pase_AS"/>
</dbReference>
<name>A0ABR1C3U4_NECAM</name>
<feature type="domain" description="Tyrosine-protein phosphatase" evidence="2">
    <location>
        <begin position="112"/>
        <end position="370"/>
    </location>
</feature>
<dbReference type="Pfam" id="PF00102">
    <property type="entry name" value="Y_phosphatase"/>
    <property type="match status" value="1"/>
</dbReference>
<feature type="domain" description="Tyrosine specific protein phosphatases" evidence="3">
    <location>
        <begin position="293"/>
        <end position="361"/>
    </location>
</feature>
<organism evidence="4 5">
    <name type="scientific">Necator americanus</name>
    <name type="common">Human hookworm</name>
    <dbReference type="NCBI Taxonomy" id="51031"/>
    <lineage>
        <taxon>Eukaryota</taxon>
        <taxon>Metazoa</taxon>
        <taxon>Ecdysozoa</taxon>
        <taxon>Nematoda</taxon>
        <taxon>Chromadorea</taxon>
        <taxon>Rhabditida</taxon>
        <taxon>Rhabditina</taxon>
        <taxon>Rhabditomorpha</taxon>
        <taxon>Strongyloidea</taxon>
        <taxon>Ancylostomatidae</taxon>
        <taxon>Bunostominae</taxon>
        <taxon>Necator</taxon>
    </lineage>
</organism>
<dbReference type="InterPro" id="IPR000242">
    <property type="entry name" value="PTP_cat"/>
</dbReference>
<feature type="compositionally biased region" description="Basic and acidic residues" evidence="1">
    <location>
        <begin position="55"/>
        <end position="64"/>
    </location>
</feature>
<dbReference type="InterPro" id="IPR052782">
    <property type="entry name" value="Oocyte-zygote_transition_reg"/>
</dbReference>
<dbReference type="SMART" id="SM00404">
    <property type="entry name" value="PTPc_motif"/>
    <property type="match status" value="1"/>
</dbReference>
<evidence type="ECO:0008006" key="6">
    <source>
        <dbReference type="Google" id="ProtNLM"/>
    </source>
</evidence>
<sequence length="399" mass="46244">MLDVKKHFSREAPQSDDQQNSQKMKKVKSNRTKRKRAKTKRKTFPSRSTGDEEQPTSKKEEISDRLYMSQEVRTEGVSAPKTARLPPRGRAEKRVQVAPFVESTLRKGIRGLTEEFRSMKRRNDLTQMKEFVAQGATGRNRYRDVGCLDNRRVILKIGKVPYIHANYVATPNRPNRFICTQAPLPNTCTDFWCMVVQEKSEAILMLCNFLEQNVSKCAEYFPQVSPSTLNFEEGVRVTCKNLGFFQFPFETKVQVRMRALEVQVPGQRLHSCIHYHWLDWPDRGVPEVDLSPIALLSKLKNSCGPIIVHCSAGIGRTGSIVLIQHALELIHRHEPLLEMRGYLIELRKQRNNSVQTEQQYLYVHQVLLQYLKRTKYMDENVTPLLEQFTKDYLQATRGF</sequence>
<feature type="region of interest" description="Disordered" evidence="1">
    <location>
        <begin position="1"/>
        <end position="91"/>
    </location>
</feature>
<accession>A0ABR1C3U4</accession>
<proteinExistence type="predicted"/>
<dbReference type="InterPro" id="IPR029021">
    <property type="entry name" value="Prot-tyrosine_phosphatase-like"/>
</dbReference>
<evidence type="ECO:0000256" key="1">
    <source>
        <dbReference type="SAM" id="MobiDB-lite"/>
    </source>
</evidence>
<evidence type="ECO:0000313" key="4">
    <source>
        <dbReference type="EMBL" id="KAK6732410.1"/>
    </source>
</evidence>
<evidence type="ECO:0000313" key="5">
    <source>
        <dbReference type="Proteomes" id="UP001303046"/>
    </source>
</evidence>